<sequence>MYFSRIRLRRGVSPREIAKLTGMNGYKVHQLVWNLFADHPDRRRDFTYRYESVGGWPSFYTVSSREPVDAVGLWEMQAKEYSPHLRTGQRLGFSLRVNPVRTRHDANGKQQRHDVVMEEKMKRRNMGDDIDLPEIVQEQGYLWLAKRSASQGFNVSAANVRVDGYQQHRFFKGKGNKPVTFSTLDFNGVLIVSEPDVFVENTLFGGFGPAKAFGCGLMLVRKI</sequence>
<dbReference type="AlphaFoldDB" id="A0A831PHU3"/>
<dbReference type="SMART" id="SM01101">
    <property type="entry name" value="CRISPR_assoc"/>
    <property type="match status" value="1"/>
</dbReference>
<proteinExistence type="predicted"/>
<dbReference type="SUPFAM" id="SSF117987">
    <property type="entry name" value="CRISPR-associated protein"/>
    <property type="match status" value="2"/>
</dbReference>
<dbReference type="NCBIfam" id="TIGR01907">
    <property type="entry name" value="casE_Cse3"/>
    <property type="match status" value="1"/>
</dbReference>
<organism evidence="1">
    <name type="scientific">Geoalkalibacter subterraneus</name>
    <dbReference type="NCBI Taxonomy" id="483547"/>
    <lineage>
        <taxon>Bacteria</taxon>
        <taxon>Pseudomonadati</taxon>
        <taxon>Thermodesulfobacteriota</taxon>
        <taxon>Desulfuromonadia</taxon>
        <taxon>Desulfuromonadales</taxon>
        <taxon>Geoalkalibacteraceae</taxon>
        <taxon>Geoalkalibacter</taxon>
    </lineage>
</organism>
<dbReference type="Pfam" id="PF08798">
    <property type="entry name" value="CRISPR_assoc"/>
    <property type="match status" value="1"/>
</dbReference>
<dbReference type="Proteomes" id="UP000886162">
    <property type="component" value="Unassembled WGS sequence"/>
</dbReference>
<evidence type="ECO:0000313" key="1">
    <source>
        <dbReference type="EMBL" id="HDR47208.1"/>
    </source>
</evidence>
<comment type="caution">
    <text evidence="1">The sequence shown here is derived from an EMBL/GenBank/DDBJ whole genome shotgun (WGS) entry which is preliminary data.</text>
</comment>
<dbReference type="EMBL" id="DSDO01000399">
    <property type="protein sequence ID" value="HDR47208.1"/>
    <property type="molecule type" value="Genomic_DNA"/>
</dbReference>
<dbReference type="CDD" id="cd09727">
    <property type="entry name" value="Cas6_I-E"/>
    <property type="match status" value="1"/>
</dbReference>
<gene>
    <name evidence="1" type="primary">cas6e</name>
    <name evidence="1" type="ORF">ENN94_05840</name>
</gene>
<protein>
    <submittedName>
        <fullName evidence="1">Type I-E CRISPR-associated protein Cas6/Cse3/CasE</fullName>
    </submittedName>
</protein>
<dbReference type="Gene3D" id="3.30.70.1200">
    <property type="entry name" value="Crispr-associated protein, domain 1"/>
    <property type="match status" value="1"/>
</dbReference>
<reference evidence="1" key="1">
    <citation type="journal article" date="2020" name="mSystems">
        <title>Genome- and Community-Level Interaction Insights into Carbon Utilization and Element Cycling Functions of Hydrothermarchaeota in Hydrothermal Sediment.</title>
        <authorList>
            <person name="Zhou Z."/>
            <person name="Liu Y."/>
            <person name="Xu W."/>
            <person name="Pan J."/>
            <person name="Luo Z.H."/>
            <person name="Li M."/>
        </authorList>
    </citation>
    <scope>NUCLEOTIDE SEQUENCE [LARGE SCALE GENOMIC DNA]</scope>
    <source>
        <strain evidence="1">SpSt-1220</strain>
    </source>
</reference>
<dbReference type="Gene3D" id="3.30.70.1210">
    <property type="entry name" value="Crispr-associated protein, domain 2"/>
    <property type="match status" value="1"/>
</dbReference>
<accession>A0A831PHU3</accession>
<name>A0A831PHU3_9BACT</name>
<dbReference type="InterPro" id="IPR010179">
    <property type="entry name" value="CRISPR-assoc_prot_Cse3"/>
</dbReference>